<name>A0A6A6ZJK9_9PLEO</name>
<sequence length="149" mass="16502">MYKSTVDPPNTIFTTKRGGGPLVGSNGNMFMPTAGIQKSGGEDTDKNADRKTDKDADKNIDEGTDEEDVLIKVKNHSQSRESLEEDMRHFIGEDMKAAMEKVAGGKLVVEWWERDLEGGKGAEMVDEDVTHVWWEIADVNVVYEDPAGI</sequence>
<feature type="region of interest" description="Disordered" evidence="1">
    <location>
        <begin position="1"/>
        <end position="67"/>
    </location>
</feature>
<accession>A0A6A6ZJK9</accession>
<protein>
    <submittedName>
        <fullName evidence="2">Uncharacterized protein</fullName>
    </submittedName>
</protein>
<dbReference type="EMBL" id="MU006237">
    <property type="protein sequence ID" value="KAF2821292.1"/>
    <property type="molecule type" value="Genomic_DNA"/>
</dbReference>
<evidence type="ECO:0000313" key="3">
    <source>
        <dbReference type="Proteomes" id="UP000799424"/>
    </source>
</evidence>
<dbReference type="AlphaFoldDB" id="A0A6A6ZJK9"/>
<feature type="compositionally biased region" description="Basic and acidic residues" evidence="1">
    <location>
        <begin position="40"/>
        <end position="61"/>
    </location>
</feature>
<keyword evidence="3" id="KW-1185">Reference proteome</keyword>
<dbReference type="Proteomes" id="UP000799424">
    <property type="component" value="Unassembled WGS sequence"/>
</dbReference>
<reference evidence="2" key="1">
    <citation type="journal article" date="2020" name="Stud. Mycol.">
        <title>101 Dothideomycetes genomes: a test case for predicting lifestyles and emergence of pathogens.</title>
        <authorList>
            <person name="Haridas S."/>
            <person name="Albert R."/>
            <person name="Binder M."/>
            <person name="Bloem J."/>
            <person name="Labutti K."/>
            <person name="Salamov A."/>
            <person name="Andreopoulos B."/>
            <person name="Baker S."/>
            <person name="Barry K."/>
            <person name="Bills G."/>
            <person name="Bluhm B."/>
            <person name="Cannon C."/>
            <person name="Castanera R."/>
            <person name="Culley D."/>
            <person name="Daum C."/>
            <person name="Ezra D."/>
            <person name="Gonzalez J."/>
            <person name="Henrissat B."/>
            <person name="Kuo A."/>
            <person name="Liang C."/>
            <person name="Lipzen A."/>
            <person name="Lutzoni F."/>
            <person name="Magnuson J."/>
            <person name="Mondo S."/>
            <person name="Nolan M."/>
            <person name="Ohm R."/>
            <person name="Pangilinan J."/>
            <person name="Park H.-J."/>
            <person name="Ramirez L."/>
            <person name="Alfaro M."/>
            <person name="Sun H."/>
            <person name="Tritt A."/>
            <person name="Yoshinaga Y."/>
            <person name="Zwiers L.-H."/>
            <person name="Turgeon B."/>
            <person name="Goodwin S."/>
            <person name="Spatafora J."/>
            <person name="Crous P."/>
            <person name="Grigoriev I."/>
        </authorList>
    </citation>
    <scope>NUCLEOTIDE SEQUENCE</scope>
    <source>
        <strain evidence="2">CBS 113818</strain>
    </source>
</reference>
<gene>
    <name evidence="2" type="ORF">CC86DRAFT_386266</name>
</gene>
<evidence type="ECO:0000313" key="2">
    <source>
        <dbReference type="EMBL" id="KAF2821292.1"/>
    </source>
</evidence>
<proteinExistence type="predicted"/>
<organism evidence="2 3">
    <name type="scientific">Ophiobolus disseminans</name>
    <dbReference type="NCBI Taxonomy" id="1469910"/>
    <lineage>
        <taxon>Eukaryota</taxon>
        <taxon>Fungi</taxon>
        <taxon>Dikarya</taxon>
        <taxon>Ascomycota</taxon>
        <taxon>Pezizomycotina</taxon>
        <taxon>Dothideomycetes</taxon>
        <taxon>Pleosporomycetidae</taxon>
        <taxon>Pleosporales</taxon>
        <taxon>Pleosporineae</taxon>
        <taxon>Phaeosphaeriaceae</taxon>
        <taxon>Ophiobolus</taxon>
    </lineage>
</organism>
<evidence type="ECO:0000256" key="1">
    <source>
        <dbReference type="SAM" id="MobiDB-lite"/>
    </source>
</evidence>